<dbReference type="Gene3D" id="3.30.70.20">
    <property type="match status" value="2"/>
</dbReference>
<protein>
    <submittedName>
        <fullName evidence="6">4Fe-4S dicluster domain protein</fullName>
    </submittedName>
</protein>
<keyword evidence="7" id="KW-1185">Reference proteome</keyword>
<sequence length="70" mass="7719">MKTEERLLAVTDQNKCEGCKMCINVCPTNSIRIVNNKSIIDDTCIACGACVNICPKEAIDLKMVITKIDE</sequence>
<dbReference type="InterPro" id="IPR017900">
    <property type="entry name" value="4Fe4S_Fe_S_CS"/>
</dbReference>
<dbReference type="EMBL" id="AWQU01000060">
    <property type="protein sequence ID" value="KFB07821.1"/>
    <property type="molecule type" value="Genomic_DNA"/>
</dbReference>
<dbReference type="SUPFAM" id="SSF54862">
    <property type="entry name" value="4Fe-4S ferredoxins"/>
    <property type="match status" value="1"/>
</dbReference>
<proteinExistence type="predicted"/>
<accession>A0A084U4D5</accession>
<dbReference type="GO" id="GO:0046872">
    <property type="term" value="F:metal ion binding"/>
    <property type="evidence" value="ECO:0007669"/>
    <property type="project" value="UniProtKB-KW"/>
</dbReference>
<evidence type="ECO:0000313" key="7">
    <source>
        <dbReference type="Proteomes" id="UP000028523"/>
    </source>
</evidence>
<gene>
    <name evidence="6" type="ORF">P271_683</name>
</gene>
<dbReference type="PROSITE" id="PS51379">
    <property type="entry name" value="4FE4S_FER_2"/>
    <property type="match status" value="2"/>
</dbReference>
<dbReference type="GO" id="GO:0051539">
    <property type="term" value="F:4 iron, 4 sulfur cluster binding"/>
    <property type="evidence" value="ECO:0007669"/>
    <property type="project" value="UniProtKB-KW"/>
</dbReference>
<dbReference type="RefSeq" id="WP_004025129.1">
    <property type="nucleotide sequence ID" value="NZ_AWQU01000060.1"/>
</dbReference>
<dbReference type="GeneID" id="96866681"/>
<feature type="domain" description="4Fe-4S ferredoxin-type" evidence="5">
    <location>
        <begin position="38"/>
        <end position="64"/>
    </location>
</feature>
<feature type="domain" description="4Fe-4S ferredoxin-type" evidence="5">
    <location>
        <begin position="7"/>
        <end position="36"/>
    </location>
</feature>
<dbReference type="Proteomes" id="UP000028523">
    <property type="component" value="Unassembled WGS sequence"/>
</dbReference>
<organism evidence="6 7">
    <name type="scientific">Malacoplasma iowae DK-CPA</name>
    <dbReference type="NCBI Taxonomy" id="1394179"/>
    <lineage>
        <taxon>Bacteria</taxon>
        <taxon>Bacillati</taxon>
        <taxon>Mycoplasmatota</taxon>
        <taxon>Mycoplasmoidales</taxon>
        <taxon>Mycoplasmoidaceae</taxon>
        <taxon>Malacoplasma</taxon>
    </lineage>
</organism>
<keyword evidence="4" id="KW-0411">Iron-sulfur</keyword>
<dbReference type="AlphaFoldDB" id="A0A084U4D5"/>
<evidence type="ECO:0000259" key="5">
    <source>
        <dbReference type="PROSITE" id="PS51379"/>
    </source>
</evidence>
<dbReference type="PROSITE" id="PS00198">
    <property type="entry name" value="4FE4S_FER_1"/>
    <property type="match status" value="1"/>
</dbReference>
<comment type="caution">
    <text evidence="6">The sequence shown here is derived from an EMBL/GenBank/DDBJ whole genome shotgun (WGS) entry which is preliminary data.</text>
</comment>
<dbReference type="InterPro" id="IPR017896">
    <property type="entry name" value="4Fe4S_Fe-S-bd"/>
</dbReference>
<keyword evidence="3" id="KW-0408">Iron</keyword>
<keyword evidence="2" id="KW-0479">Metal-binding</keyword>
<evidence type="ECO:0000256" key="1">
    <source>
        <dbReference type="ARBA" id="ARBA00022485"/>
    </source>
</evidence>
<dbReference type="PANTHER" id="PTHR43687">
    <property type="entry name" value="ADENYLYLSULFATE REDUCTASE, BETA SUBUNIT"/>
    <property type="match status" value="1"/>
</dbReference>
<keyword evidence="1" id="KW-0004">4Fe-4S</keyword>
<evidence type="ECO:0000256" key="2">
    <source>
        <dbReference type="ARBA" id="ARBA00022723"/>
    </source>
</evidence>
<dbReference type="PANTHER" id="PTHR43687:SF1">
    <property type="entry name" value="FERREDOXIN III"/>
    <property type="match status" value="1"/>
</dbReference>
<evidence type="ECO:0000256" key="3">
    <source>
        <dbReference type="ARBA" id="ARBA00023004"/>
    </source>
</evidence>
<dbReference type="InterPro" id="IPR050572">
    <property type="entry name" value="Fe-S_Ferredoxin"/>
</dbReference>
<evidence type="ECO:0000256" key="4">
    <source>
        <dbReference type="ARBA" id="ARBA00023014"/>
    </source>
</evidence>
<name>A0A084U4D5_MALIO</name>
<evidence type="ECO:0000313" key="6">
    <source>
        <dbReference type="EMBL" id="KFB07821.1"/>
    </source>
</evidence>
<reference evidence="6 7" key="1">
    <citation type="journal article" date="2014" name="PLoS ONE">
        <title>Reduction of Hydrogen Peroxide Accumulation and Toxicity by a Catalase from Mycoplasma iowae.</title>
        <authorList>
            <person name="Pritchard R.E."/>
            <person name="Prassinos A.J."/>
            <person name="Osborne J.D."/>
            <person name="Raviv Z."/>
            <person name="Balish M.F."/>
        </authorList>
    </citation>
    <scope>NUCLEOTIDE SEQUENCE [LARGE SCALE GENOMIC DNA]</scope>
    <source>
        <strain evidence="6 7">DK-CPA</strain>
    </source>
</reference>
<dbReference type="Pfam" id="PF13237">
    <property type="entry name" value="Fer4_10"/>
    <property type="match status" value="1"/>
</dbReference>